<dbReference type="Proteomes" id="UP000320179">
    <property type="component" value="Chromosome"/>
</dbReference>
<dbReference type="Gene3D" id="3.30.1390.10">
    <property type="match status" value="1"/>
</dbReference>
<accession>A0AAE6KRN2</accession>
<dbReference type="InterPro" id="IPR014719">
    <property type="entry name" value="Ribosomal_bL12_C/ClpS-like"/>
</dbReference>
<evidence type="ECO:0000313" key="2">
    <source>
        <dbReference type="EMBL" id="QDE67329.1"/>
    </source>
</evidence>
<gene>
    <name evidence="2" type="ORF">BHS09_10185</name>
</gene>
<dbReference type="RefSeq" id="WP_174258715.1">
    <property type="nucleotide sequence ID" value="NZ_CP017169.1"/>
</dbReference>
<sequence length="302" mass="33855">MIPGPDMVIGCPRCGALHRRWSLASGNTFGAVLWSDGWFEAPMRPLPPLVARCMGCHAFFWVARAVELGHVDRVTSQCGETFTTLTLESTGARRIEVMQRLRSDLGMGLQEVKHFVAQLPARLGEYDHLGTARHIADRFEELGARVSSTRIVTQPDVPMPPREWTEAPQVQDVSEALFLDALREGLATTSDEERELRQWAWWQGNKAYRRDAPWVPLAQRTPQVRDNAEALMTLCALDDAEHRWMHAELLRELERFEEALTILNLPPFPALGPGLESLRDAARRADSRLLPLPAGSAPAVEP</sequence>
<reference evidence="2 3" key="1">
    <citation type="journal article" date="2019" name="Science">
        <title>Social genes are selection hotspots in kin groups of a soil microbe.</title>
        <authorList>
            <person name="Wielgoss S."/>
            <person name="Wolfensberger R."/>
            <person name="Sun L."/>
            <person name="Fiegna F."/>
            <person name="Velicer G.J."/>
        </authorList>
    </citation>
    <scope>NUCLEOTIDE SEQUENCE [LARGE SCALE GENOMIC DNA]</scope>
    <source>
        <strain evidence="2 3">MC3.5.9c15</strain>
    </source>
</reference>
<dbReference type="AlphaFoldDB" id="A0AAE6KRN2"/>
<dbReference type="EMBL" id="CP017174">
    <property type="protein sequence ID" value="QDE67329.1"/>
    <property type="molecule type" value="Genomic_DNA"/>
</dbReference>
<evidence type="ECO:0000313" key="3">
    <source>
        <dbReference type="Proteomes" id="UP000320179"/>
    </source>
</evidence>
<organism evidence="2 3">
    <name type="scientific">Myxococcus xanthus</name>
    <dbReference type="NCBI Taxonomy" id="34"/>
    <lineage>
        <taxon>Bacteria</taxon>
        <taxon>Pseudomonadati</taxon>
        <taxon>Myxococcota</taxon>
        <taxon>Myxococcia</taxon>
        <taxon>Myxococcales</taxon>
        <taxon>Cystobacterineae</taxon>
        <taxon>Myxococcaceae</taxon>
        <taxon>Myxococcus</taxon>
    </lineage>
</organism>
<proteinExistence type="predicted"/>
<dbReference type="GO" id="GO:0006412">
    <property type="term" value="P:translation"/>
    <property type="evidence" value="ECO:0007669"/>
    <property type="project" value="InterPro"/>
</dbReference>
<dbReference type="Pfam" id="PF00542">
    <property type="entry name" value="Ribosomal_L12"/>
    <property type="match status" value="1"/>
</dbReference>
<dbReference type="InterPro" id="IPR013823">
    <property type="entry name" value="Ribosomal_bL12_C"/>
</dbReference>
<feature type="domain" description="Large ribosomal subunit protein bL12 C-terminal" evidence="1">
    <location>
        <begin position="85"/>
        <end position="147"/>
    </location>
</feature>
<protein>
    <recommendedName>
        <fullName evidence="1">Large ribosomal subunit protein bL12 C-terminal domain-containing protein</fullName>
    </recommendedName>
</protein>
<dbReference type="SUPFAM" id="SSF54736">
    <property type="entry name" value="ClpS-like"/>
    <property type="match status" value="1"/>
</dbReference>
<name>A0AAE6KRN2_MYXXA</name>
<dbReference type="GO" id="GO:0003735">
    <property type="term" value="F:structural constituent of ribosome"/>
    <property type="evidence" value="ECO:0007669"/>
    <property type="project" value="InterPro"/>
</dbReference>
<evidence type="ECO:0000259" key="1">
    <source>
        <dbReference type="Pfam" id="PF00542"/>
    </source>
</evidence>